<evidence type="ECO:0000256" key="4">
    <source>
        <dbReference type="ARBA" id="ARBA00022827"/>
    </source>
</evidence>
<evidence type="ECO:0000256" key="2">
    <source>
        <dbReference type="ARBA" id="ARBA00010790"/>
    </source>
</evidence>
<protein>
    <submittedName>
        <fullName evidence="7">Glucose dehydrogenase [FAD, quinone]</fullName>
    </submittedName>
</protein>
<dbReference type="SUPFAM" id="SSF54373">
    <property type="entry name" value="FAD-linked reductases, C-terminal domain"/>
    <property type="match status" value="1"/>
</dbReference>
<dbReference type="Pfam" id="PF05199">
    <property type="entry name" value="GMC_oxred_C"/>
    <property type="match status" value="1"/>
</dbReference>
<comment type="similarity">
    <text evidence="2">Belongs to the GMC oxidoreductase family.</text>
</comment>
<evidence type="ECO:0000259" key="6">
    <source>
        <dbReference type="Pfam" id="PF05199"/>
    </source>
</evidence>
<sequence length="333" mass="36940">MGFMPREFSKRFGRRVSAYAGYIRPFLRTRRNLRVIAKSEVRRILGSSKQHSKSRKEIIISAGVIGSPLLLMRSGVGPRDVLDEAQVPIVKELPVGKGIHDHVVISLTFVINNKSLVFDPDRDLNPGTLQIYNAFGDEQGNVKIWKICMNFSIGPYSTSGGYVGQAMLASSVTQNEGKPTWPDTMLYPVQSASAPAVVRPAEGIAMADWETPVFCGIVLTRPKSRGTLTLNATNVDGDPVIDFNFLSHPQDIQVLLEGIQTALKIYEETPAYKRLEARLAPIEMPACDNLEYRSEEFWSVFIRQRGNSFLHAVGTCRMGRGQSDPDAVVDSRL</sequence>
<dbReference type="Pfam" id="PF00732">
    <property type="entry name" value="GMC_oxred_N"/>
    <property type="match status" value="1"/>
</dbReference>
<dbReference type="SUPFAM" id="SSF51905">
    <property type="entry name" value="FAD/NAD(P)-binding domain"/>
    <property type="match status" value="1"/>
</dbReference>
<reference evidence="7 8" key="1">
    <citation type="journal article" date="2016" name="Genome Biol. Evol.">
        <title>Gene Family Evolution Reflects Adaptation to Soil Environmental Stressors in the Genome of the Collembolan Orchesella cincta.</title>
        <authorList>
            <person name="Faddeeva-Vakhrusheva A."/>
            <person name="Derks M.F."/>
            <person name="Anvar S.Y."/>
            <person name="Agamennone V."/>
            <person name="Suring W."/>
            <person name="Smit S."/>
            <person name="van Straalen N.M."/>
            <person name="Roelofs D."/>
        </authorList>
    </citation>
    <scope>NUCLEOTIDE SEQUENCE [LARGE SCALE GENOMIC DNA]</scope>
    <source>
        <tissue evidence="7">Mixed pool</tissue>
    </source>
</reference>
<evidence type="ECO:0000256" key="3">
    <source>
        <dbReference type="ARBA" id="ARBA00022630"/>
    </source>
</evidence>
<dbReference type="GO" id="GO:0050660">
    <property type="term" value="F:flavin adenine dinucleotide binding"/>
    <property type="evidence" value="ECO:0007669"/>
    <property type="project" value="InterPro"/>
</dbReference>
<dbReference type="Gene3D" id="3.30.560.10">
    <property type="entry name" value="Glucose Oxidase, domain 3"/>
    <property type="match status" value="1"/>
</dbReference>
<proteinExistence type="inferred from homology"/>
<evidence type="ECO:0000256" key="1">
    <source>
        <dbReference type="ARBA" id="ARBA00001974"/>
    </source>
</evidence>
<dbReference type="AlphaFoldDB" id="A0A1D2MIM3"/>
<dbReference type="Proteomes" id="UP000094527">
    <property type="component" value="Unassembled WGS sequence"/>
</dbReference>
<evidence type="ECO:0000259" key="5">
    <source>
        <dbReference type="Pfam" id="PF00732"/>
    </source>
</evidence>
<accession>A0A1D2MIM3</accession>
<keyword evidence="4" id="KW-0274">FAD</keyword>
<name>A0A1D2MIM3_ORCCI</name>
<dbReference type="PANTHER" id="PTHR11552">
    <property type="entry name" value="GLUCOSE-METHANOL-CHOLINE GMC OXIDOREDUCTASE"/>
    <property type="match status" value="1"/>
</dbReference>
<keyword evidence="8" id="KW-1185">Reference proteome</keyword>
<dbReference type="GO" id="GO:0016614">
    <property type="term" value="F:oxidoreductase activity, acting on CH-OH group of donors"/>
    <property type="evidence" value="ECO:0007669"/>
    <property type="project" value="InterPro"/>
</dbReference>
<feature type="non-terminal residue" evidence="7">
    <location>
        <position position="333"/>
    </location>
</feature>
<evidence type="ECO:0000313" key="7">
    <source>
        <dbReference type="EMBL" id="ODM92762.1"/>
    </source>
</evidence>
<dbReference type="InterPro" id="IPR000172">
    <property type="entry name" value="GMC_OxRdtase_N"/>
</dbReference>
<dbReference type="STRING" id="48709.A0A1D2MIM3"/>
<feature type="domain" description="Glucose-methanol-choline oxidoreductase N-terminal" evidence="5">
    <location>
        <begin position="10"/>
        <end position="104"/>
    </location>
</feature>
<organism evidence="7 8">
    <name type="scientific">Orchesella cincta</name>
    <name type="common">Springtail</name>
    <name type="synonym">Podura cincta</name>
    <dbReference type="NCBI Taxonomy" id="48709"/>
    <lineage>
        <taxon>Eukaryota</taxon>
        <taxon>Metazoa</taxon>
        <taxon>Ecdysozoa</taxon>
        <taxon>Arthropoda</taxon>
        <taxon>Hexapoda</taxon>
        <taxon>Collembola</taxon>
        <taxon>Entomobryomorpha</taxon>
        <taxon>Entomobryoidea</taxon>
        <taxon>Orchesellidae</taxon>
        <taxon>Orchesellinae</taxon>
        <taxon>Orchesella</taxon>
    </lineage>
</organism>
<gene>
    <name evidence="7" type="ORF">Ocin01_13922</name>
</gene>
<evidence type="ECO:0000313" key="8">
    <source>
        <dbReference type="Proteomes" id="UP000094527"/>
    </source>
</evidence>
<keyword evidence="3" id="KW-0285">Flavoprotein</keyword>
<dbReference type="EMBL" id="LJIJ01001155">
    <property type="protein sequence ID" value="ODM92762.1"/>
    <property type="molecule type" value="Genomic_DNA"/>
</dbReference>
<comment type="caution">
    <text evidence="7">The sequence shown here is derived from an EMBL/GenBank/DDBJ whole genome shotgun (WGS) entry which is preliminary data.</text>
</comment>
<dbReference type="InterPro" id="IPR012132">
    <property type="entry name" value="GMC_OxRdtase"/>
</dbReference>
<dbReference type="InterPro" id="IPR036188">
    <property type="entry name" value="FAD/NAD-bd_sf"/>
</dbReference>
<feature type="domain" description="Glucose-methanol-choline oxidoreductase C-terminal" evidence="6">
    <location>
        <begin position="222"/>
        <end position="333"/>
    </location>
</feature>
<dbReference type="OMA" id="QVFINDG"/>
<comment type="cofactor">
    <cofactor evidence="1">
        <name>FAD</name>
        <dbReference type="ChEBI" id="CHEBI:57692"/>
    </cofactor>
</comment>
<dbReference type="PANTHER" id="PTHR11552:SF147">
    <property type="entry name" value="CHOLINE DEHYDROGENASE, MITOCHONDRIAL"/>
    <property type="match status" value="1"/>
</dbReference>
<dbReference type="OrthoDB" id="269227at2759"/>
<dbReference type="InterPro" id="IPR007867">
    <property type="entry name" value="GMC_OxRtase_C"/>
</dbReference>
<dbReference type="Gene3D" id="3.50.50.60">
    <property type="entry name" value="FAD/NAD(P)-binding domain"/>
    <property type="match status" value="1"/>
</dbReference>